<keyword evidence="3" id="KW-1185">Reference proteome</keyword>
<reference evidence="2" key="1">
    <citation type="submission" date="2021-04" db="EMBL/GenBank/DDBJ databases">
        <authorList>
            <consortium name="Molecular Ecology Group"/>
        </authorList>
    </citation>
    <scope>NUCLEOTIDE SEQUENCE</scope>
</reference>
<keyword evidence="1" id="KW-0472">Membrane</keyword>
<gene>
    <name evidence="2" type="ORF">CUNI_LOCUS2845</name>
</gene>
<evidence type="ECO:0000256" key="1">
    <source>
        <dbReference type="SAM" id="Phobius"/>
    </source>
</evidence>
<keyword evidence="1" id="KW-0812">Transmembrane</keyword>
<dbReference type="PANTHER" id="PTHR10796:SF92">
    <property type="entry name" value="PATCHED-RELATED, ISOFORM A"/>
    <property type="match status" value="1"/>
</dbReference>
<feature type="non-terminal residue" evidence="2">
    <location>
        <position position="158"/>
    </location>
</feature>
<feature type="non-terminal residue" evidence="2">
    <location>
        <position position="1"/>
    </location>
</feature>
<protein>
    <submittedName>
        <fullName evidence="2">Uncharacterized protein</fullName>
    </submittedName>
</protein>
<proteinExistence type="predicted"/>
<dbReference type="InterPro" id="IPR051697">
    <property type="entry name" value="Patched_domain-protein"/>
</dbReference>
<comment type="caution">
    <text evidence="2">The sequence shown here is derived from an EMBL/GenBank/DDBJ whole genome shotgun (WGS) entry which is preliminary data.</text>
</comment>
<evidence type="ECO:0000313" key="2">
    <source>
        <dbReference type="EMBL" id="CAG5117287.1"/>
    </source>
</evidence>
<dbReference type="GO" id="GO:0016020">
    <property type="term" value="C:membrane"/>
    <property type="evidence" value="ECO:0007669"/>
    <property type="project" value="TreeGrafter"/>
</dbReference>
<sequence length="158" mass="17971">VLNWFYSYGHFLAQHPFCFLIIPILICGGLAVGLTNLQPKDGVEYLYAPSISRSIDERDIVRQTFTDKSDTNFSPFSLNELVPESEIIFRSKKEKSILTGEVLQELKVSVIGIFFFKHHVSLFILFYNILFFNSLSPRGFNITGPRGSQKKRKIGASC</sequence>
<organism evidence="2 3">
    <name type="scientific">Candidula unifasciata</name>
    <dbReference type="NCBI Taxonomy" id="100452"/>
    <lineage>
        <taxon>Eukaryota</taxon>
        <taxon>Metazoa</taxon>
        <taxon>Spiralia</taxon>
        <taxon>Lophotrochozoa</taxon>
        <taxon>Mollusca</taxon>
        <taxon>Gastropoda</taxon>
        <taxon>Heterobranchia</taxon>
        <taxon>Euthyneura</taxon>
        <taxon>Panpulmonata</taxon>
        <taxon>Eupulmonata</taxon>
        <taxon>Stylommatophora</taxon>
        <taxon>Helicina</taxon>
        <taxon>Helicoidea</taxon>
        <taxon>Geomitridae</taxon>
        <taxon>Candidula</taxon>
    </lineage>
</organism>
<dbReference type="PANTHER" id="PTHR10796">
    <property type="entry name" value="PATCHED-RELATED"/>
    <property type="match status" value="1"/>
</dbReference>
<dbReference type="OrthoDB" id="6510177at2759"/>
<evidence type="ECO:0000313" key="3">
    <source>
        <dbReference type="Proteomes" id="UP000678393"/>
    </source>
</evidence>
<dbReference type="EMBL" id="CAJHNH020000380">
    <property type="protein sequence ID" value="CAG5117287.1"/>
    <property type="molecule type" value="Genomic_DNA"/>
</dbReference>
<accession>A0A8S3YJU9</accession>
<keyword evidence="1" id="KW-1133">Transmembrane helix</keyword>
<name>A0A8S3YJU9_9EUPU</name>
<dbReference type="AlphaFoldDB" id="A0A8S3YJU9"/>
<feature type="transmembrane region" description="Helical" evidence="1">
    <location>
        <begin position="12"/>
        <end position="34"/>
    </location>
</feature>
<dbReference type="Proteomes" id="UP000678393">
    <property type="component" value="Unassembled WGS sequence"/>
</dbReference>
<feature type="transmembrane region" description="Helical" evidence="1">
    <location>
        <begin position="108"/>
        <end position="130"/>
    </location>
</feature>